<proteinExistence type="predicted"/>
<dbReference type="EMBL" id="FLYE01000023">
    <property type="protein sequence ID" value="SCA56934.1"/>
    <property type="molecule type" value="Genomic_DNA"/>
</dbReference>
<evidence type="ECO:0000313" key="2">
    <source>
        <dbReference type="Proteomes" id="UP000231658"/>
    </source>
</evidence>
<dbReference type="Gene3D" id="3.40.50.300">
    <property type="entry name" value="P-loop containing nucleotide triphosphate hydrolases"/>
    <property type="match status" value="1"/>
</dbReference>
<gene>
    <name evidence="1" type="ORF">MTBPR1_30304</name>
</gene>
<organism evidence="1 2">
    <name type="scientific">Candidatus Terasakiella magnetica</name>
    <dbReference type="NCBI Taxonomy" id="1867952"/>
    <lineage>
        <taxon>Bacteria</taxon>
        <taxon>Pseudomonadati</taxon>
        <taxon>Pseudomonadota</taxon>
        <taxon>Alphaproteobacteria</taxon>
        <taxon>Rhodospirillales</taxon>
        <taxon>Terasakiellaceae</taxon>
        <taxon>Terasakiella</taxon>
    </lineage>
</organism>
<dbReference type="SUPFAM" id="SSF52540">
    <property type="entry name" value="P-loop containing nucleoside triphosphate hydrolases"/>
    <property type="match status" value="1"/>
</dbReference>
<name>A0A1C3RI85_9PROT</name>
<dbReference type="AlphaFoldDB" id="A0A1C3RI85"/>
<accession>A0A1C3RI85</accession>
<sequence>MQQSEVIEFLSKPETYGLPEGERVERFDTHISIVFLAGPYAYKLKRAIALPFVDFSTLEDREKYCRLELEINKKRAENLYVDVIPVCFDQVLSLDTNGSAVDWLVKMKRFDQDQLFDFLCEKGSLSAADMEALTDHIVSCYEQAEVNQEYGGASGIKRAFEGHYQAFESCPEGVLPLDEITALKEKVAAEIKQHEAQLEDRCKTGYVRKCHGDLHLRNICYFQDQITLFDAIEFEPDYEIIDVLYDLAFLLMDLCHRGRLDLANVVMNRYMGLTGDVSGLNLLGLFLSSRAIIRTHVNAVASQNQASPEARNYWEEDARHYLDEAQGYLEKGQKPALIAIGGLSGTGKSRLAMGLAPELGQKPGAYIARTDMIRKRIMRVKPHEKLSEYGYRESVTKHTYNTLYVEAQFALHSGYCVIVDGVFAKEEERTKLAEIAQAMEVPFAGFWLEAPQEVLEKRVAARENDASDADVEIVKMQAGYELGEMTWQKLDATLTGDELIEKAQKYLTKI</sequence>
<dbReference type="PANTHER" id="PTHR43883">
    <property type="entry name" value="SLR0207 PROTEIN"/>
    <property type="match status" value="1"/>
</dbReference>
<dbReference type="STRING" id="1867952.MTBPR1_30304"/>
<dbReference type="OrthoDB" id="9810277at2"/>
<dbReference type="RefSeq" id="WP_069188986.1">
    <property type="nucleotide sequence ID" value="NZ_FLYE01000023.1"/>
</dbReference>
<reference evidence="1 2" key="1">
    <citation type="submission" date="2016-07" db="EMBL/GenBank/DDBJ databases">
        <authorList>
            <person name="Lefevre C.T."/>
        </authorList>
    </citation>
    <scope>NUCLEOTIDE SEQUENCE [LARGE SCALE GENOMIC DNA]</scope>
    <source>
        <strain evidence="1">PR1</strain>
    </source>
</reference>
<dbReference type="SUPFAM" id="SSF56112">
    <property type="entry name" value="Protein kinase-like (PK-like)"/>
    <property type="match status" value="1"/>
</dbReference>
<evidence type="ECO:0008006" key="3">
    <source>
        <dbReference type="Google" id="ProtNLM"/>
    </source>
</evidence>
<dbReference type="InterPro" id="IPR052732">
    <property type="entry name" value="Cell-binding_unc_protein"/>
</dbReference>
<evidence type="ECO:0000313" key="1">
    <source>
        <dbReference type="EMBL" id="SCA56934.1"/>
    </source>
</evidence>
<dbReference type="InterPro" id="IPR027417">
    <property type="entry name" value="P-loop_NTPase"/>
</dbReference>
<dbReference type="PANTHER" id="PTHR43883:SF1">
    <property type="entry name" value="GLUCONOKINASE"/>
    <property type="match status" value="1"/>
</dbReference>
<keyword evidence="2" id="KW-1185">Reference proteome</keyword>
<dbReference type="InterPro" id="IPR011009">
    <property type="entry name" value="Kinase-like_dom_sf"/>
</dbReference>
<dbReference type="Pfam" id="PF13671">
    <property type="entry name" value="AAA_33"/>
    <property type="match status" value="1"/>
</dbReference>
<protein>
    <recommendedName>
        <fullName evidence="3">Aminoglycoside phosphotransferase domain-containing protein</fullName>
    </recommendedName>
</protein>
<dbReference type="Proteomes" id="UP000231658">
    <property type="component" value="Unassembled WGS sequence"/>
</dbReference>